<name>A0A8S1QB86_9CILI</name>
<evidence type="ECO:0000313" key="2">
    <source>
        <dbReference type="Proteomes" id="UP000692954"/>
    </source>
</evidence>
<reference evidence="1" key="1">
    <citation type="submission" date="2021-01" db="EMBL/GenBank/DDBJ databases">
        <authorList>
            <consortium name="Genoscope - CEA"/>
            <person name="William W."/>
        </authorList>
    </citation>
    <scope>NUCLEOTIDE SEQUENCE</scope>
</reference>
<proteinExistence type="predicted"/>
<gene>
    <name evidence="1" type="ORF">PSON_ATCC_30995.1.T1020010</name>
</gene>
<comment type="caution">
    <text evidence="1">The sequence shown here is derived from an EMBL/GenBank/DDBJ whole genome shotgun (WGS) entry which is preliminary data.</text>
</comment>
<evidence type="ECO:0000313" key="1">
    <source>
        <dbReference type="EMBL" id="CAD8112922.1"/>
    </source>
</evidence>
<dbReference type="AlphaFoldDB" id="A0A8S1QB86"/>
<dbReference type="Proteomes" id="UP000692954">
    <property type="component" value="Unassembled WGS sequence"/>
</dbReference>
<dbReference type="EMBL" id="CAJJDN010000102">
    <property type="protein sequence ID" value="CAD8112922.1"/>
    <property type="molecule type" value="Genomic_DNA"/>
</dbReference>
<organism evidence="1 2">
    <name type="scientific">Paramecium sonneborni</name>
    <dbReference type="NCBI Taxonomy" id="65129"/>
    <lineage>
        <taxon>Eukaryota</taxon>
        <taxon>Sar</taxon>
        <taxon>Alveolata</taxon>
        <taxon>Ciliophora</taxon>
        <taxon>Intramacronucleata</taxon>
        <taxon>Oligohymenophorea</taxon>
        <taxon>Peniculida</taxon>
        <taxon>Parameciidae</taxon>
        <taxon>Paramecium</taxon>
    </lineage>
</organism>
<protein>
    <submittedName>
        <fullName evidence="1">Uncharacterized protein</fullName>
    </submittedName>
</protein>
<sequence>MNIQNNVQKFQKACYIKCYNSLSSKSEDIQKNGEVKQLIQRVKFQKHLELRQLCQQMKQK</sequence>
<keyword evidence="2" id="KW-1185">Reference proteome</keyword>
<accession>A0A8S1QB86</accession>